<sequence length="141" mass="15211">MTQLNTWGMTGNADTFRHGATSYRNARDCAKEARDALIEVANEKGPGVCTESQSFASSGNGAVSISAAGPVCVESDTLADETDAECVGAPQWSFTDHIEDEVEEGEDNTLEIGRGTVQKAKSWRQESAKPEHTLYIRVVRS</sequence>
<keyword evidence="2" id="KW-1185">Reference proteome</keyword>
<organism evidence="1 2">
    <name type="scientific">Ajellomyces dermatitidis (strain ER-3 / ATCC MYA-2586)</name>
    <name type="common">Blastomyces dermatitidis</name>
    <dbReference type="NCBI Taxonomy" id="559297"/>
    <lineage>
        <taxon>Eukaryota</taxon>
        <taxon>Fungi</taxon>
        <taxon>Dikarya</taxon>
        <taxon>Ascomycota</taxon>
        <taxon>Pezizomycotina</taxon>
        <taxon>Eurotiomycetes</taxon>
        <taxon>Eurotiomycetidae</taxon>
        <taxon>Onygenales</taxon>
        <taxon>Ajellomycetaceae</taxon>
        <taxon>Blastomyces</taxon>
    </lineage>
</organism>
<accession>A0ABM9YHK4</accession>
<dbReference type="RefSeq" id="XP_045276297.1">
    <property type="nucleotide sequence ID" value="XM_045420138.1"/>
</dbReference>
<name>A0ABM9YHK4_AJEDR</name>
<evidence type="ECO:0000313" key="2">
    <source>
        <dbReference type="Proteomes" id="UP000002039"/>
    </source>
</evidence>
<dbReference type="Proteomes" id="UP000002039">
    <property type="component" value="Unassembled WGS sequence"/>
</dbReference>
<evidence type="ECO:0000313" key="1">
    <source>
        <dbReference type="EMBL" id="EEQ89355.2"/>
    </source>
</evidence>
<dbReference type="GeneID" id="69026621"/>
<gene>
    <name evidence="1" type="ORF">BDCG_04475</name>
</gene>
<proteinExistence type="predicted"/>
<reference evidence="2" key="1">
    <citation type="journal article" date="2015" name="PLoS Genet.">
        <title>The dynamic genome and transcriptome of the human fungal pathogen Blastomyces and close relative Emmonsia.</title>
        <authorList>
            <person name="Munoz J.F."/>
            <person name="Gauthier G.M."/>
            <person name="Desjardins C.A."/>
            <person name="Gallo J.E."/>
            <person name="Holder J."/>
            <person name="Sullivan T.D."/>
            <person name="Marty A.J."/>
            <person name="Carmen J.C."/>
            <person name="Chen Z."/>
            <person name="Ding L."/>
            <person name="Gujja S."/>
            <person name="Magrini V."/>
            <person name="Misas E."/>
            <person name="Mitreva M."/>
            <person name="Priest M."/>
            <person name="Saif S."/>
            <person name="Whiston E.A."/>
            <person name="Young S."/>
            <person name="Zeng Q."/>
            <person name="Goldman W.E."/>
            <person name="Mardis E.R."/>
            <person name="Taylor J.W."/>
            <person name="McEwen J.G."/>
            <person name="Clay O.K."/>
            <person name="Klein B.S."/>
            <person name="Cuomo C.A."/>
        </authorList>
    </citation>
    <scope>NUCLEOTIDE SEQUENCE [LARGE SCALE GENOMIC DNA]</scope>
    <source>
        <strain evidence="2">ER-3 / ATCC MYA-2586</strain>
    </source>
</reference>
<protein>
    <submittedName>
        <fullName evidence="1">Uncharacterized protein</fullName>
    </submittedName>
</protein>
<dbReference type="EMBL" id="EQ999976">
    <property type="protein sequence ID" value="EEQ89355.2"/>
    <property type="molecule type" value="Genomic_DNA"/>
</dbReference>